<dbReference type="InterPro" id="IPR025857">
    <property type="entry name" value="MacB_PCD"/>
</dbReference>
<dbReference type="Proteomes" id="UP000199656">
    <property type="component" value="Unassembled WGS sequence"/>
</dbReference>
<keyword evidence="4 6" id="KW-1133">Transmembrane helix</keyword>
<feature type="transmembrane region" description="Helical" evidence="6">
    <location>
        <begin position="323"/>
        <end position="352"/>
    </location>
</feature>
<feature type="transmembrane region" description="Helical" evidence="6">
    <location>
        <begin position="21"/>
        <end position="41"/>
    </location>
</feature>
<feature type="transmembrane region" description="Helical" evidence="6">
    <location>
        <begin position="417"/>
        <end position="441"/>
    </location>
</feature>
<evidence type="ECO:0000256" key="1">
    <source>
        <dbReference type="ARBA" id="ARBA00004651"/>
    </source>
</evidence>
<evidence type="ECO:0000259" key="7">
    <source>
        <dbReference type="Pfam" id="PF02687"/>
    </source>
</evidence>
<comment type="subcellular location">
    <subcellularLocation>
        <location evidence="1">Cell membrane</location>
        <topology evidence="1">Multi-pass membrane protein</topology>
    </subcellularLocation>
</comment>
<feature type="transmembrane region" description="Helical" evidence="6">
    <location>
        <begin position="670"/>
        <end position="694"/>
    </location>
</feature>
<evidence type="ECO:0000256" key="3">
    <source>
        <dbReference type="ARBA" id="ARBA00022692"/>
    </source>
</evidence>
<keyword evidence="3 6" id="KW-0812">Transmembrane</keyword>
<proteinExistence type="predicted"/>
<feature type="transmembrane region" description="Helical" evidence="6">
    <location>
        <begin position="756"/>
        <end position="776"/>
    </location>
</feature>
<sequence length="793" mass="87823">MNLQDLKLAVRNLRKDRVYTLLNVVGLAVAIAAFLLIIHYVQFERSYEKIYKKADNIYRVTLNLYKDNTYVTTDCETHPPLAPLLKAQLPEVKDYVRVQRIEQCEVSTAQQKAFLETGIYAVDPSMFSIFNRKFIAGDSSKALKGPMDAVLTASAARKYFGDADPVGQTLKLLGRTVTVSGVVEDLPGNTHLKYNLLVTLRFLEAGGYDLSSWNGNNNFTYLEMQPGTDLAAFNARLAAICKTVPRLKTNVYSAEPIRDIHLYSRKTFEPEVNGDAKTVKFLEIVAFLVLLVGIINYVNLTTARSGERMKESSIKKILGATRWTLILQFLTEALIVNFLAFLLALLLVQLSLPFYASLVGKAATAGIFTSPSFWLICGGLFVLNALLSGVYPAYALSSTQALSALSRSFTGNRQGGGLRKMLVVGQFTVASVVLIASLIVYRQLSFMRRQSLGMDINQVLVLRTPDLQNDSTSVAAFRNDLQQLAGISKVSVAGCVPGLGLDNLSTTSSVTRMGDTRNSSYNYYVYGIDTSFVKTLDMEMAAGSNFTGPANYMNAVIINEEASKRLGFSSPDAAIGQRLNFYGEHPVVVGVIKNFHQRGLKEALLPMIHYNAGNDGRYFVMKITGQDFRNTLSAMEEKWHARFPVHPFEYFFLNDTFNQQYQADATLGKIVNVFSIFTLFITCLGLMGLTAYNVSRRTREIGIRKVLGSSVGGIVQLLTRDFVKLVIVAIVIATPLAWWAMNTWLQDFAYRVNIPWWAFAVTGLLLVAVAVCTIGLQSIKAATMNPVKSLRND</sequence>
<feature type="domain" description="MacB-like periplasmic core" evidence="8">
    <location>
        <begin position="20"/>
        <end position="239"/>
    </location>
</feature>
<dbReference type="PANTHER" id="PTHR30572">
    <property type="entry name" value="MEMBRANE COMPONENT OF TRANSPORTER-RELATED"/>
    <property type="match status" value="1"/>
</dbReference>
<dbReference type="Pfam" id="PF02687">
    <property type="entry name" value="FtsX"/>
    <property type="match status" value="2"/>
</dbReference>
<dbReference type="Pfam" id="PF12704">
    <property type="entry name" value="MacB_PCD"/>
    <property type="match status" value="2"/>
</dbReference>
<gene>
    <name evidence="9" type="ORF">SAMN05660909_02925</name>
</gene>
<evidence type="ECO:0000313" key="9">
    <source>
        <dbReference type="EMBL" id="SEA66953.1"/>
    </source>
</evidence>
<dbReference type="PANTHER" id="PTHR30572:SF18">
    <property type="entry name" value="ABC-TYPE MACROLIDE FAMILY EXPORT SYSTEM PERMEASE COMPONENT 2"/>
    <property type="match status" value="1"/>
</dbReference>
<name>A0A1H4D2E6_9BACT</name>
<dbReference type="EMBL" id="FNRL01000012">
    <property type="protein sequence ID" value="SEA66953.1"/>
    <property type="molecule type" value="Genomic_DNA"/>
</dbReference>
<keyword evidence="5 6" id="KW-0472">Membrane</keyword>
<evidence type="ECO:0000256" key="6">
    <source>
        <dbReference type="SAM" id="Phobius"/>
    </source>
</evidence>
<dbReference type="InterPro" id="IPR050250">
    <property type="entry name" value="Macrolide_Exporter_MacB"/>
</dbReference>
<accession>A0A1H4D2E6</accession>
<dbReference type="GO" id="GO:0022857">
    <property type="term" value="F:transmembrane transporter activity"/>
    <property type="evidence" value="ECO:0007669"/>
    <property type="project" value="TreeGrafter"/>
</dbReference>
<feature type="transmembrane region" description="Helical" evidence="6">
    <location>
        <begin position="372"/>
        <end position="396"/>
    </location>
</feature>
<organism evidence="9 10">
    <name type="scientific">Chitinophaga terrae</name>
    <name type="common">ex Kim and Jung 2007</name>
    <dbReference type="NCBI Taxonomy" id="408074"/>
    <lineage>
        <taxon>Bacteria</taxon>
        <taxon>Pseudomonadati</taxon>
        <taxon>Bacteroidota</taxon>
        <taxon>Chitinophagia</taxon>
        <taxon>Chitinophagales</taxon>
        <taxon>Chitinophagaceae</taxon>
        <taxon>Chitinophaga</taxon>
    </lineage>
</organism>
<feature type="transmembrane region" description="Helical" evidence="6">
    <location>
        <begin position="281"/>
        <end position="302"/>
    </location>
</feature>
<dbReference type="InterPro" id="IPR003838">
    <property type="entry name" value="ABC3_permease_C"/>
</dbReference>
<protein>
    <submittedName>
        <fullName evidence="9">Putative ABC transport system permease protein</fullName>
    </submittedName>
</protein>
<evidence type="ECO:0000256" key="4">
    <source>
        <dbReference type="ARBA" id="ARBA00022989"/>
    </source>
</evidence>
<dbReference type="GO" id="GO:0005886">
    <property type="term" value="C:plasma membrane"/>
    <property type="evidence" value="ECO:0007669"/>
    <property type="project" value="UniProtKB-SubCell"/>
</dbReference>
<feature type="domain" description="ABC3 transporter permease C-terminal" evidence="7">
    <location>
        <begin position="284"/>
        <end position="400"/>
    </location>
</feature>
<dbReference type="AlphaFoldDB" id="A0A1H4D2E6"/>
<feature type="transmembrane region" description="Helical" evidence="6">
    <location>
        <begin position="722"/>
        <end position="741"/>
    </location>
</feature>
<evidence type="ECO:0000259" key="8">
    <source>
        <dbReference type="Pfam" id="PF12704"/>
    </source>
</evidence>
<keyword evidence="10" id="KW-1185">Reference proteome</keyword>
<evidence type="ECO:0000256" key="2">
    <source>
        <dbReference type="ARBA" id="ARBA00022475"/>
    </source>
</evidence>
<feature type="domain" description="ABC3 transporter permease C-terminal" evidence="7">
    <location>
        <begin position="672"/>
        <end position="786"/>
    </location>
</feature>
<evidence type="ECO:0000256" key="5">
    <source>
        <dbReference type="ARBA" id="ARBA00023136"/>
    </source>
</evidence>
<evidence type="ECO:0000313" key="10">
    <source>
        <dbReference type="Proteomes" id="UP000199656"/>
    </source>
</evidence>
<reference evidence="10" key="1">
    <citation type="submission" date="2016-10" db="EMBL/GenBank/DDBJ databases">
        <authorList>
            <person name="Varghese N."/>
            <person name="Submissions S."/>
        </authorList>
    </citation>
    <scope>NUCLEOTIDE SEQUENCE [LARGE SCALE GENOMIC DNA]</scope>
    <source>
        <strain evidence="10">DSM 23920</strain>
    </source>
</reference>
<dbReference type="OrthoDB" id="5933722at2"/>
<dbReference type="STRING" id="408074.SAMN05660909_02925"/>
<feature type="domain" description="MacB-like periplasmic core" evidence="8">
    <location>
        <begin position="429"/>
        <end position="597"/>
    </location>
</feature>
<dbReference type="RefSeq" id="WP_089762668.1">
    <property type="nucleotide sequence ID" value="NZ_BKAT01000018.1"/>
</dbReference>
<keyword evidence="2" id="KW-1003">Cell membrane</keyword>